<reference evidence="4" key="1">
    <citation type="submission" date="2022-12" db="EMBL/GenBank/DDBJ databases">
        <title>New Phytohabitans aurantiacus sp. RD004123 nov., an actinomycete isolated from soil.</title>
        <authorList>
            <person name="Triningsih D.W."/>
            <person name="Harunari E."/>
            <person name="Igarashi Y."/>
        </authorList>
    </citation>
    <scope>NUCLEOTIDE SEQUENCE</scope>
    <source>
        <strain evidence="4">RD004123</strain>
    </source>
</reference>
<accession>A0ABQ5R9I9</accession>
<dbReference type="Gene3D" id="1.10.30.50">
    <property type="match status" value="1"/>
</dbReference>
<organism evidence="4 5">
    <name type="scientific">Phytohabitans aurantiacus</name>
    <dbReference type="NCBI Taxonomy" id="3016789"/>
    <lineage>
        <taxon>Bacteria</taxon>
        <taxon>Bacillati</taxon>
        <taxon>Actinomycetota</taxon>
        <taxon>Actinomycetes</taxon>
        <taxon>Micromonosporales</taxon>
        <taxon>Micromonosporaceae</taxon>
    </lineage>
</organism>
<evidence type="ECO:0000313" key="5">
    <source>
        <dbReference type="Proteomes" id="UP001144280"/>
    </source>
</evidence>
<evidence type="ECO:0000256" key="1">
    <source>
        <dbReference type="ARBA" id="ARBA00023450"/>
    </source>
</evidence>
<feature type="compositionally biased region" description="Low complexity" evidence="2">
    <location>
        <begin position="320"/>
        <end position="335"/>
    </location>
</feature>
<keyword evidence="5" id="KW-1185">Reference proteome</keyword>
<dbReference type="Proteomes" id="UP001144280">
    <property type="component" value="Unassembled WGS sequence"/>
</dbReference>
<feature type="compositionally biased region" description="Low complexity" evidence="2">
    <location>
        <begin position="370"/>
        <end position="389"/>
    </location>
</feature>
<comment type="similarity">
    <text evidence="1">Belongs to the Rv1128c/1148c/1588c/1702c/1945/3466 family.</text>
</comment>
<dbReference type="Pfam" id="PF01844">
    <property type="entry name" value="HNH"/>
    <property type="match status" value="1"/>
</dbReference>
<sequence>MDFDRIEHVIERLVIPEDLAEMPPGPGLAAILARIDRSCVNGHDMVTVMQARARQVAHDQAELLADIVEVAHCPPGTFNSPVERLKGLSRYPDDEVRVALCWTRRAAGEQLTLAVDVVERLPDVYAALRAGHIDIPRARVFCDVLSVLAEDVARQAAARLLPVADGLTTGQLRVRLQRLVITIDPDAARIRRDKSVVDRRLDHGLLPEGTAFLGGTNLPAERAAAASARIDAIARAARRGDDERTLDQLRADTFLDLLEGLNTATALSAAPSNMAKTPTMAAPFDPGQADGTNRQPGVGQAPGIANPLGTGQAHGTTERPGTAKAAHAPGTAKAADTPGTAETAHTPDTAEAAHAPGAAEAASQPRSSETACGDTAPGTAGPASTTTGPVRGGVELTVPLSTLMWLTELPGDLAGWGPVIADIARQVAEQQRRGRWRFTVHDGNTLYTGVTRRRPTAEMADHISARDRTCRAPGCRVPAHRADIDHIKDWAHGGPTEERNLGTLCRHDHGVKHHGHWKYRQIAPGVYQWRTALGHTYLVPPERLDWDWDTYPYDSPTHIR</sequence>
<feature type="compositionally biased region" description="Low complexity" evidence="2">
    <location>
        <begin position="350"/>
        <end position="362"/>
    </location>
</feature>
<evidence type="ECO:0000256" key="2">
    <source>
        <dbReference type="SAM" id="MobiDB-lite"/>
    </source>
</evidence>
<gene>
    <name evidence="4" type="ORF">Pa4123_81610</name>
</gene>
<dbReference type="InterPro" id="IPR002711">
    <property type="entry name" value="HNH"/>
</dbReference>
<name>A0ABQ5R9I9_9ACTN</name>
<dbReference type="SMART" id="SM00507">
    <property type="entry name" value="HNHc"/>
    <property type="match status" value="1"/>
</dbReference>
<dbReference type="InterPro" id="IPR003870">
    <property type="entry name" value="DUF222"/>
</dbReference>
<evidence type="ECO:0000313" key="4">
    <source>
        <dbReference type="EMBL" id="GLI02883.1"/>
    </source>
</evidence>
<proteinExistence type="inferred from homology"/>
<dbReference type="InterPro" id="IPR003615">
    <property type="entry name" value="HNH_nuc"/>
</dbReference>
<protein>
    <recommendedName>
        <fullName evidence="3">HNH nuclease domain-containing protein</fullName>
    </recommendedName>
</protein>
<dbReference type="CDD" id="cd00085">
    <property type="entry name" value="HNHc"/>
    <property type="match status" value="1"/>
</dbReference>
<feature type="region of interest" description="Disordered" evidence="2">
    <location>
        <begin position="269"/>
        <end position="392"/>
    </location>
</feature>
<comment type="caution">
    <text evidence="4">The sequence shown here is derived from an EMBL/GenBank/DDBJ whole genome shotgun (WGS) entry which is preliminary data.</text>
</comment>
<feature type="domain" description="HNH nuclease" evidence="3">
    <location>
        <begin position="458"/>
        <end position="510"/>
    </location>
</feature>
<dbReference type="Pfam" id="PF02720">
    <property type="entry name" value="DUF222"/>
    <property type="match status" value="1"/>
</dbReference>
<evidence type="ECO:0000259" key="3">
    <source>
        <dbReference type="SMART" id="SM00507"/>
    </source>
</evidence>
<dbReference type="EMBL" id="BSDI01000071">
    <property type="protein sequence ID" value="GLI02883.1"/>
    <property type="molecule type" value="Genomic_DNA"/>
</dbReference>